<dbReference type="InterPro" id="IPR000725">
    <property type="entry name" value="Olfact_rcpt"/>
</dbReference>
<keyword evidence="6 13" id="KW-1133">Transmembrane helix</keyword>
<proteinExistence type="predicted"/>
<keyword evidence="4 13" id="KW-0812">Transmembrane</keyword>
<dbReference type="STRING" id="409849.ENSPMGP00000002724"/>
<protein>
    <recommendedName>
        <fullName evidence="14">G-protein coupled receptors family 1 profile domain-containing protein</fullName>
    </recommendedName>
</protein>
<evidence type="ECO:0000256" key="6">
    <source>
        <dbReference type="ARBA" id="ARBA00022989"/>
    </source>
</evidence>
<evidence type="ECO:0000256" key="5">
    <source>
        <dbReference type="ARBA" id="ARBA00022725"/>
    </source>
</evidence>
<evidence type="ECO:0000313" key="15">
    <source>
        <dbReference type="Ensembl" id="ENSPMGP00000002724.1"/>
    </source>
</evidence>
<keyword evidence="12" id="KW-0807">Transducer</keyword>
<dbReference type="Proteomes" id="UP000261520">
    <property type="component" value="Unplaced"/>
</dbReference>
<evidence type="ECO:0000256" key="8">
    <source>
        <dbReference type="ARBA" id="ARBA00023136"/>
    </source>
</evidence>
<keyword evidence="9" id="KW-1015">Disulfide bond</keyword>
<evidence type="ECO:0000256" key="2">
    <source>
        <dbReference type="ARBA" id="ARBA00022475"/>
    </source>
</evidence>
<dbReference type="Ensembl" id="ENSPMGT00000002884.1">
    <property type="protein sequence ID" value="ENSPMGP00000002724.1"/>
    <property type="gene ID" value="ENSPMGG00000002255.1"/>
</dbReference>
<feature type="transmembrane region" description="Helical" evidence="13">
    <location>
        <begin position="143"/>
        <end position="164"/>
    </location>
</feature>
<evidence type="ECO:0000256" key="3">
    <source>
        <dbReference type="ARBA" id="ARBA00022606"/>
    </source>
</evidence>
<evidence type="ECO:0000256" key="4">
    <source>
        <dbReference type="ARBA" id="ARBA00022692"/>
    </source>
</evidence>
<evidence type="ECO:0000256" key="9">
    <source>
        <dbReference type="ARBA" id="ARBA00023157"/>
    </source>
</evidence>
<keyword evidence="2" id="KW-1003">Cell membrane</keyword>
<accession>A0A3B3ZDT6</accession>
<organism evidence="15 16">
    <name type="scientific">Periophthalmus magnuspinnatus</name>
    <dbReference type="NCBI Taxonomy" id="409849"/>
    <lineage>
        <taxon>Eukaryota</taxon>
        <taxon>Metazoa</taxon>
        <taxon>Chordata</taxon>
        <taxon>Craniata</taxon>
        <taxon>Vertebrata</taxon>
        <taxon>Euteleostomi</taxon>
        <taxon>Actinopterygii</taxon>
        <taxon>Neopterygii</taxon>
        <taxon>Teleostei</taxon>
        <taxon>Neoteleostei</taxon>
        <taxon>Acanthomorphata</taxon>
        <taxon>Gobiaria</taxon>
        <taxon>Gobiiformes</taxon>
        <taxon>Gobioidei</taxon>
        <taxon>Gobiidae</taxon>
        <taxon>Oxudercinae</taxon>
        <taxon>Periophthalmus</taxon>
    </lineage>
</organism>
<keyword evidence="10" id="KW-0675">Receptor</keyword>
<feature type="transmembrane region" description="Helical" evidence="13">
    <location>
        <begin position="274"/>
        <end position="292"/>
    </location>
</feature>
<dbReference type="InterPro" id="IPR000276">
    <property type="entry name" value="GPCR_Rhodpsn"/>
</dbReference>
<keyword evidence="8 13" id="KW-0472">Membrane</keyword>
<reference evidence="15" key="2">
    <citation type="submission" date="2025-09" db="UniProtKB">
        <authorList>
            <consortium name="Ensembl"/>
        </authorList>
    </citation>
    <scope>IDENTIFICATION</scope>
</reference>
<sequence length="310" mass="35209">MRNSPMDNTSTLVFTLSGLNGTEKYRIPLFVVTFLCYSLIWVANVTIIVTIIMDKNFHEPMYICLCNLCVNGLFGTAGFFPKFLSDLLSSAHVISYAGCLLQGFVVHASLTADLSILLLMAFDRYVAICRPLMYHSVMTRQRLSVMIFFSWFIPLQLNALGPIATSTIRLCGSHIPKLYCINFLVNRLACTPFIADIIIPSFNYTFYLGHFVVVFLSYINIIKTCLKSREGWDKFMKTCLPHIICLIIFTVSITFDLMYVRFGSNLAEGVKNFLAIECLIIPPLFNPVIYGLKLTKIRNRLLQTVRLNPK</sequence>
<keyword evidence="11" id="KW-0325">Glycoprotein</keyword>
<dbReference type="InterPro" id="IPR052921">
    <property type="entry name" value="GPCR1_Superfamily_Member"/>
</dbReference>
<feature type="transmembrane region" description="Helical" evidence="13">
    <location>
        <begin position="100"/>
        <end position="122"/>
    </location>
</feature>
<dbReference type="PANTHER" id="PTHR26451:SF871">
    <property type="entry name" value="ODORANT RECEPTOR-RELATED"/>
    <property type="match status" value="1"/>
</dbReference>
<evidence type="ECO:0000256" key="11">
    <source>
        <dbReference type="ARBA" id="ARBA00023180"/>
    </source>
</evidence>
<feature type="domain" description="G-protein coupled receptors family 1 profile" evidence="14">
    <location>
        <begin position="43"/>
        <end position="290"/>
    </location>
</feature>
<dbReference type="SUPFAM" id="SSF81321">
    <property type="entry name" value="Family A G protein-coupled receptor-like"/>
    <property type="match status" value="1"/>
</dbReference>
<evidence type="ECO:0000256" key="7">
    <source>
        <dbReference type="ARBA" id="ARBA00023040"/>
    </source>
</evidence>
<feature type="transmembrane region" description="Helical" evidence="13">
    <location>
        <begin position="60"/>
        <end position="80"/>
    </location>
</feature>
<dbReference type="GO" id="GO:0005886">
    <property type="term" value="C:plasma membrane"/>
    <property type="evidence" value="ECO:0007669"/>
    <property type="project" value="UniProtKB-SubCell"/>
</dbReference>
<evidence type="ECO:0000256" key="12">
    <source>
        <dbReference type="ARBA" id="ARBA00023224"/>
    </source>
</evidence>
<dbReference type="AlphaFoldDB" id="A0A3B3ZDT6"/>
<dbReference type="GO" id="GO:0005549">
    <property type="term" value="F:odorant binding"/>
    <property type="evidence" value="ECO:0007669"/>
    <property type="project" value="TreeGrafter"/>
</dbReference>
<keyword evidence="5" id="KW-0552">Olfaction</keyword>
<dbReference type="InterPro" id="IPR017452">
    <property type="entry name" value="GPCR_Rhodpsn_7TM"/>
</dbReference>
<evidence type="ECO:0000256" key="10">
    <source>
        <dbReference type="ARBA" id="ARBA00023170"/>
    </source>
</evidence>
<evidence type="ECO:0000259" key="14">
    <source>
        <dbReference type="PROSITE" id="PS50262"/>
    </source>
</evidence>
<name>A0A3B3ZDT6_9GOBI</name>
<dbReference type="PROSITE" id="PS50262">
    <property type="entry name" value="G_PROTEIN_RECEP_F1_2"/>
    <property type="match status" value="1"/>
</dbReference>
<dbReference type="GO" id="GO:0004984">
    <property type="term" value="F:olfactory receptor activity"/>
    <property type="evidence" value="ECO:0007669"/>
    <property type="project" value="InterPro"/>
</dbReference>
<dbReference type="Pfam" id="PF13853">
    <property type="entry name" value="7tm_4"/>
    <property type="match status" value="1"/>
</dbReference>
<dbReference type="GO" id="GO:0004930">
    <property type="term" value="F:G protein-coupled receptor activity"/>
    <property type="evidence" value="ECO:0007669"/>
    <property type="project" value="UniProtKB-KW"/>
</dbReference>
<feature type="transmembrane region" description="Helical" evidence="13">
    <location>
        <begin position="204"/>
        <end position="222"/>
    </location>
</feature>
<comment type="subcellular location">
    <subcellularLocation>
        <location evidence="1">Cell membrane</location>
        <topology evidence="1">Multi-pass membrane protein</topology>
    </subcellularLocation>
</comment>
<reference evidence="15" key="1">
    <citation type="submission" date="2025-08" db="UniProtKB">
        <authorList>
            <consortium name="Ensembl"/>
        </authorList>
    </citation>
    <scope>IDENTIFICATION</scope>
</reference>
<evidence type="ECO:0000313" key="16">
    <source>
        <dbReference type="Proteomes" id="UP000261520"/>
    </source>
</evidence>
<keyword evidence="7" id="KW-0297">G-protein coupled receptor</keyword>
<dbReference type="Gene3D" id="1.20.1070.10">
    <property type="entry name" value="Rhodopsin 7-helix transmembrane proteins"/>
    <property type="match status" value="1"/>
</dbReference>
<dbReference type="PANTHER" id="PTHR26451">
    <property type="entry name" value="G_PROTEIN_RECEP_F1_2 DOMAIN-CONTAINING PROTEIN"/>
    <property type="match status" value="1"/>
</dbReference>
<keyword evidence="3" id="KW-0716">Sensory transduction</keyword>
<dbReference type="FunFam" id="1.20.1070.10:FF:000024">
    <property type="entry name" value="Olfactory receptor"/>
    <property type="match status" value="1"/>
</dbReference>
<feature type="transmembrane region" description="Helical" evidence="13">
    <location>
        <begin position="243"/>
        <end position="262"/>
    </location>
</feature>
<dbReference type="PROSITE" id="PS00237">
    <property type="entry name" value="G_PROTEIN_RECEP_F1_1"/>
    <property type="match status" value="1"/>
</dbReference>
<feature type="transmembrane region" description="Helical" evidence="13">
    <location>
        <begin position="27"/>
        <end position="53"/>
    </location>
</feature>
<evidence type="ECO:0000256" key="1">
    <source>
        <dbReference type="ARBA" id="ARBA00004651"/>
    </source>
</evidence>
<evidence type="ECO:0000256" key="13">
    <source>
        <dbReference type="SAM" id="Phobius"/>
    </source>
</evidence>
<keyword evidence="16" id="KW-1185">Reference proteome</keyword>
<dbReference type="PRINTS" id="PR00245">
    <property type="entry name" value="OLFACTORYR"/>
</dbReference>